<evidence type="ECO:0000313" key="4">
    <source>
        <dbReference type="Proteomes" id="UP000055019"/>
    </source>
</evidence>
<feature type="domain" description="HNH/Endo VII superfamily nuclease toxins" evidence="2">
    <location>
        <begin position="220"/>
        <end position="281"/>
    </location>
</feature>
<dbReference type="AlphaFoldDB" id="A0A158J519"/>
<evidence type="ECO:0000259" key="2">
    <source>
        <dbReference type="Pfam" id="PF15657"/>
    </source>
</evidence>
<dbReference type="EMBL" id="FCOM02000013">
    <property type="protein sequence ID" value="SAL63994.1"/>
    <property type="molecule type" value="Genomic_DNA"/>
</dbReference>
<dbReference type="InterPro" id="IPR028048">
    <property type="entry name" value="Tox-HNH-EHHH"/>
</dbReference>
<feature type="region of interest" description="Disordered" evidence="1">
    <location>
        <begin position="1"/>
        <end position="29"/>
    </location>
</feature>
<gene>
    <name evidence="3" type="ORF">AWB74_03415</name>
</gene>
<protein>
    <submittedName>
        <fullName evidence="3">Filamentous hemagglutinin outer membrane protein</fullName>
    </submittedName>
</protein>
<proteinExistence type="predicted"/>
<feature type="region of interest" description="Disordered" evidence="1">
    <location>
        <begin position="121"/>
        <end position="146"/>
    </location>
</feature>
<evidence type="ECO:0000256" key="1">
    <source>
        <dbReference type="SAM" id="MobiDB-lite"/>
    </source>
</evidence>
<reference evidence="3" key="1">
    <citation type="submission" date="2016-01" db="EMBL/GenBank/DDBJ databases">
        <authorList>
            <person name="Peeters C."/>
        </authorList>
    </citation>
    <scope>NUCLEOTIDE SEQUENCE [LARGE SCALE GENOMIC DNA]</scope>
    <source>
        <strain evidence="3">LMG 29317</strain>
    </source>
</reference>
<feature type="region of interest" description="Disordered" evidence="1">
    <location>
        <begin position="206"/>
        <end position="226"/>
    </location>
</feature>
<sequence>MVDLYNRQLHPDEKNKLAELQDGKTPEEQQRLADAACYRVQCAAQMSDSNPEKADALASQQRGAGYITEQNELKNTGLFVYSPSDVASDASYRGADYLAQQAKSAGRGASNLADQFVNEMKARGGQSAPADADPLGDIGNGNKTPPTAGGAAPVMVCVPRVCVEVPVVTPGMPGNAIFAKGDGAPPPNMSPDGAGRSGAFNEAKRNAGVPVSQQPVEVRPNVDRQGNVQPGYQYVYEVPSEGGRTKEVIIRDDAGGHNFGTNDPQNRGAHFNDPAGNHYDY</sequence>
<name>A0A158J519_9BURK</name>
<dbReference type="RefSeq" id="WP_061147915.1">
    <property type="nucleotide sequence ID" value="NZ_FCOM02000013.1"/>
</dbReference>
<keyword evidence="4" id="KW-1185">Reference proteome</keyword>
<comment type="caution">
    <text evidence="3">The sequence shown here is derived from an EMBL/GenBank/DDBJ whole genome shotgun (WGS) entry which is preliminary data.</text>
</comment>
<feature type="compositionally biased region" description="Basic and acidic residues" evidence="1">
    <location>
        <begin position="9"/>
        <end position="29"/>
    </location>
</feature>
<dbReference type="Pfam" id="PF15657">
    <property type="entry name" value="Tox-HNH-EHHH"/>
    <property type="match status" value="1"/>
</dbReference>
<organism evidence="3 4">
    <name type="scientific">Caballeronia arvi</name>
    <dbReference type="NCBI Taxonomy" id="1777135"/>
    <lineage>
        <taxon>Bacteria</taxon>
        <taxon>Pseudomonadati</taxon>
        <taxon>Pseudomonadota</taxon>
        <taxon>Betaproteobacteria</taxon>
        <taxon>Burkholderiales</taxon>
        <taxon>Burkholderiaceae</taxon>
        <taxon>Caballeronia</taxon>
    </lineage>
</organism>
<dbReference type="Proteomes" id="UP000055019">
    <property type="component" value="Unassembled WGS sequence"/>
</dbReference>
<evidence type="ECO:0000313" key="3">
    <source>
        <dbReference type="EMBL" id="SAL63994.1"/>
    </source>
</evidence>
<accession>A0A158J519</accession>
<feature type="region of interest" description="Disordered" evidence="1">
    <location>
        <begin position="253"/>
        <end position="281"/>
    </location>
</feature>